<protein>
    <recommendedName>
        <fullName evidence="1">Argonaute protein hrde-1/Nuclear RNAi defective-3 protein-like N-terminal domain-containing protein</fullName>
    </recommendedName>
</protein>
<organism evidence="3">
    <name type="scientific">Caenorhabditis brenneri</name>
    <name type="common">Nematode worm</name>
    <dbReference type="NCBI Taxonomy" id="135651"/>
    <lineage>
        <taxon>Eukaryota</taxon>
        <taxon>Metazoa</taxon>
        <taxon>Ecdysozoa</taxon>
        <taxon>Nematoda</taxon>
        <taxon>Chromadorea</taxon>
        <taxon>Rhabditida</taxon>
        <taxon>Rhabditina</taxon>
        <taxon>Rhabditomorpha</taxon>
        <taxon>Rhabditoidea</taxon>
        <taxon>Rhabditidae</taxon>
        <taxon>Peloderinae</taxon>
        <taxon>Caenorhabditis</taxon>
    </lineage>
</organism>
<dbReference type="InParanoid" id="G0NQU6"/>
<accession>G0NQU6</accession>
<gene>
    <name evidence="2" type="ORF">CAEBREN_16549</name>
</gene>
<feature type="domain" description="Argonaute protein hrde-1/Nuclear RNAi defective-3 protein-like N-terminal" evidence="1">
    <location>
        <begin position="64"/>
        <end position="143"/>
    </location>
</feature>
<dbReference type="EMBL" id="GL379928">
    <property type="protein sequence ID" value="EGT35926.1"/>
    <property type="molecule type" value="Genomic_DNA"/>
</dbReference>
<dbReference type="eggNOG" id="KOG1041">
    <property type="taxonomic scope" value="Eukaryota"/>
</dbReference>
<sequence>MEFPFPNDSHVVYKVKCVCGLKQPPGNDGDRNEDWVLRNAETEPGTSGRSVTARAISLSPTDTSTGLTFQPIGSSPITTNVFKVDTRRMPNSFTRLSMETHLYGGEIEFKLSEGILGVSGGINSTDRRLALISIFRCIRMEKRRRVTRTNRN</sequence>
<dbReference type="AlphaFoldDB" id="G0NQU6"/>
<reference evidence="3" key="1">
    <citation type="submission" date="2011-07" db="EMBL/GenBank/DDBJ databases">
        <authorList>
            <consortium name="Caenorhabditis brenneri Sequencing and Analysis Consortium"/>
            <person name="Wilson R.K."/>
        </authorList>
    </citation>
    <scope>NUCLEOTIDE SEQUENCE [LARGE SCALE GENOMIC DNA]</scope>
    <source>
        <strain evidence="3">PB2801</strain>
    </source>
</reference>
<dbReference type="Proteomes" id="UP000008068">
    <property type="component" value="Unassembled WGS sequence"/>
</dbReference>
<evidence type="ECO:0000259" key="1">
    <source>
        <dbReference type="Pfam" id="PF25128"/>
    </source>
</evidence>
<proteinExistence type="predicted"/>
<name>G0NQU6_CAEBE</name>
<dbReference type="STRING" id="135651.G0NQU6"/>
<dbReference type="Pfam" id="PF25128">
    <property type="entry name" value="HRDE1_NRDE3_N"/>
    <property type="match status" value="1"/>
</dbReference>
<dbReference type="HOGENOM" id="CLU_1723929_0_0_1"/>
<dbReference type="OrthoDB" id="436852at2759"/>
<dbReference type="InterPro" id="IPR056992">
    <property type="entry name" value="HRDE1/NRDE-3-like_N"/>
</dbReference>
<evidence type="ECO:0000313" key="3">
    <source>
        <dbReference type="Proteomes" id="UP000008068"/>
    </source>
</evidence>
<evidence type="ECO:0000313" key="2">
    <source>
        <dbReference type="EMBL" id="EGT35926.1"/>
    </source>
</evidence>
<keyword evidence="3" id="KW-1185">Reference proteome</keyword>